<sequence>MNFLTRLAGIFRRSKSPDFVSFWHGPIDGLTYGCLASFPYHGARLRLYSYDDSIKVPPGIDLADARDICPDTSLIGRYIADGKVEFSKFSNLFRYVLIKQTGCCWVDCDLLCLRPPAFQHDEMVFGYQYPKENVQAINGAVLKLPREHAVLADLIQNARDVVDLDQRWGAIGPRLITTKFYEAGLSEFASATADFYPISPAHFWKLILPEGRESVESAVRASKLLHLWHKKFELAGYNKDIAPPRESYLHRALERVGGLDRFTGIYDGDELRVQLGRWLPSARQ</sequence>
<dbReference type="STRING" id="56730.IE4872_CH03233"/>
<gene>
    <name evidence="1" type="ORF">IE4872_CH03233</name>
</gene>
<dbReference type="Gene3D" id="3.90.550.20">
    <property type="match status" value="1"/>
</dbReference>
<evidence type="ECO:0008006" key="3">
    <source>
        <dbReference type="Google" id="ProtNLM"/>
    </source>
</evidence>
<evidence type="ECO:0000313" key="1">
    <source>
        <dbReference type="EMBL" id="APO68833.1"/>
    </source>
</evidence>
<reference evidence="1 2" key="1">
    <citation type="submission" date="2016-09" db="EMBL/GenBank/DDBJ databases">
        <title>The complete genome sequences of Rhizobium gallicum, symbiovars gallicum and phaseoli, symbionts associated to common bean (Phaseolus vulgaris).</title>
        <authorList>
            <person name="Bustos P."/>
            <person name="Santamaria R.I."/>
            <person name="Perez-Carrascal O.M."/>
            <person name="Juarez S."/>
            <person name="Lozano L."/>
            <person name="Martinez-Flores I."/>
            <person name="Martinez-Romero E."/>
            <person name="Cevallos M."/>
            <person name="Romero D."/>
            <person name="Davila G."/>
            <person name="Gonzalez V."/>
        </authorList>
    </citation>
    <scope>NUCLEOTIDE SEQUENCE [LARGE SCALE GENOMIC DNA]</scope>
    <source>
        <strain evidence="1 2">IE4872</strain>
    </source>
</reference>
<proteinExistence type="predicted"/>
<evidence type="ECO:0000313" key="2">
    <source>
        <dbReference type="Proteomes" id="UP000184749"/>
    </source>
</evidence>
<dbReference type="EMBL" id="CP017101">
    <property type="protein sequence ID" value="APO68833.1"/>
    <property type="molecule type" value="Genomic_DNA"/>
</dbReference>
<organism evidence="1 2">
    <name type="scientific">Rhizobium gallicum</name>
    <dbReference type="NCBI Taxonomy" id="56730"/>
    <lineage>
        <taxon>Bacteria</taxon>
        <taxon>Pseudomonadati</taxon>
        <taxon>Pseudomonadota</taxon>
        <taxon>Alphaproteobacteria</taxon>
        <taxon>Hyphomicrobiales</taxon>
        <taxon>Rhizobiaceae</taxon>
        <taxon>Rhizobium/Agrobacterium group</taxon>
        <taxon>Rhizobium</taxon>
    </lineage>
</organism>
<accession>A0A1L5NLS0</accession>
<dbReference type="RefSeq" id="WP_237361715.1">
    <property type="nucleotide sequence ID" value="NZ_CP017101.1"/>
</dbReference>
<dbReference type="AlphaFoldDB" id="A0A1L5NLS0"/>
<protein>
    <recommendedName>
        <fullName evidence="3">Alpha 1,4-glycosyltransferase domain-containing protein</fullName>
    </recommendedName>
</protein>
<name>A0A1L5NLS0_9HYPH</name>
<dbReference type="InterPro" id="IPR029044">
    <property type="entry name" value="Nucleotide-diphossugar_trans"/>
</dbReference>
<dbReference type="Proteomes" id="UP000184749">
    <property type="component" value="Chromosome"/>
</dbReference>
<dbReference type="SUPFAM" id="SSF53448">
    <property type="entry name" value="Nucleotide-diphospho-sugar transferases"/>
    <property type="match status" value="1"/>
</dbReference>